<evidence type="ECO:0000313" key="2">
    <source>
        <dbReference type="Proteomes" id="UP001182556"/>
    </source>
</evidence>
<accession>A0AAD9FVK0</accession>
<protein>
    <recommendedName>
        <fullName evidence="3">F-box domain-containing protein</fullName>
    </recommendedName>
</protein>
<dbReference type="AlphaFoldDB" id="A0AAD9FVK0"/>
<sequence>MSSPVSPSTLFSHSPRSPLPYSSFSAHPETLPAFPIEVQKRILYFALVTHPRYGFTPDGHPLHPLSGQSARQNDVRRVVERLGTHRAALTLMRVCKLWKVQAAEYLYAEPHLTPNNLFLFAHALTSGDKKWSDINLHPVSTPGRYVTSLDLTHLRDGYETPHPTALQRVIRDIFPLIPNLRHLRLPTGPFLPLEEIRRAPFARKLKVLEGLSVQYDNSGQTPDPVVRLLKGLPSLELVTLFGPGNIESPSWFELEETAQDVRLDKLHTLVLTGVKSGPVLHTLITSDLPALRNLILTSYAGCPGDLTLPFQAAHGYKVINATYLQPKEWPGFPALPPLESLDLLPHIERLSFLLPKDLRHLSDMLKVDHPLKELRIPKWTSSPSERWEADPNNPAPVGTGATSLMTGLIEAPPKHLERVVIDGFRWVRADLGMRALQTGDSGEMRRWADKLKGVGIDLVDMDGTKSPVFGTCSGSGIPTIGGDKGRRRSSVQTRGIVSDRLDEDGG</sequence>
<organism evidence="1 2">
    <name type="scientific">Papiliotrema laurentii</name>
    <name type="common">Cryptococcus laurentii</name>
    <dbReference type="NCBI Taxonomy" id="5418"/>
    <lineage>
        <taxon>Eukaryota</taxon>
        <taxon>Fungi</taxon>
        <taxon>Dikarya</taxon>
        <taxon>Basidiomycota</taxon>
        <taxon>Agaricomycotina</taxon>
        <taxon>Tremellomycetes</taxon>
        <taxon>Tremellales</taxon>
        <taxon>Rhynchogastremaceae</taxon>
        <taxon>Papiliotrema</taxon>
    </lineage>
</organism>
<reference evidence="1" key="1">
    <citation type="submission" date="2023-02" db="EMBL/GenBank/DDBJ databases">
        <title>Identification and recombinant expression of a fungal hydrolase from Papiliotrema laurentii that hydrolyzes apple cutin and clears colloidal polyester polyurethane.</title>
        <authorList>
            <consortium name="DOE Joint Genome Institute"/>
            <person name="Roman V.A."/>
            <person name="Bojanowski C."/>
            <person name="Crable B.R."/>
            <person name="Wagner D.N."/>
            <person name="Hung C.S."/>
            <person name="Nadeau L.J."/>
            <person name="Schratz L."/>
            <person name="Haridas S."/>
            <person name="Pangilinan J."/>
            <person name="Lipzen A."/>
            <person name="Na H."/>
            <person name="Yan M."/>
            <person name="Ng V."/>
            <person name="Grigoriev I.V."/>
            <person name="Spatafora J.W."/>
            <person name="Barlow D."/>
            <person name="Biffinger J."/>
            <person name="Kelley-Loughnane N."/>
            <person name="Varaljay V.A."/>
            <person name="Crookes-Goodson W.J."/>
        </authorList>
    </citation>
    <scope>NUCLEOTIDE SEQUENCE</scope>
    <source>
        <strain evidence="1">5307AH</strain>
    </source>
</reference>
<proteinExistence type="predicted"/>
<dbReference type="Proteomes" id="UP001182556">
    <property type="component" value="Unassembled WGS sequence"/>
</dbReference>
<evidence type="ECO:0008006" key="3">
    <source>
        <dbReference type="Google" id="ProtNLM"/>
    </source>
</evidence>
<evidence type="ECO:0000313" key="1">
    <source>
        <dbReference type="EMBL" id="KAK1927047.1"/>
    </source>
</evidence>
<name>A0AAD9FVK0_PAPLA</name>
<gene>
    <name evidence="1" type="ORF">DB88DRAFT_433704</name>
</gene>
<keyword evidence="2" id="KW-1185">Reference proteome</keyword>
<comment type="caution">
    <text evidence="1">The sequence shown here is derived from an EMBL/GenBank/DDBJ whole genome shotgun (WGS) entry which is preliminary data.</text>
</comment>
<dbReference type="EMBL" id="JAODAN010000001">
    <property type="protein sequence ID" value="KAK1927047.1"/>
    <property type="molecule type" value="Genomic_DNA"/>
</dbReference>